<reference evidence="12 13" key="1">
    <citation type="journal article" date="2020" name="G3 (Bethesda)">
        <title>Draft Genome of the Common Snapping Turtle, Chelydra serpentina, a Model for Phenotypic Plasticity in Reptiles.</title>
        <authorList>
            <person name="Das D."/>
            <person name="Singh S.K."/>
            <person name="Bierstedt J."/>
            <person name="Erickson A."/>
            <person name="Galli G.L.J."/>
            <person name="Crossley D.A. 2nd"/>
            <person name="Rhen T."/>
        </authorList>
    </citation>
    <scope>NUCLEOTIDE SEQUENCE [LARGE SCALE GENOMIC DNA]</scope>
    <source>
        <strain evidence="12">KW</strain>
    </source>
</reference>
<dbReference type="PANTHER" id="PTHR45718:SF2">
    <property type="entry name" value="ZINC FINGER PROTEIN GLI1"/>
    <property type="match status" value="1"/>
</dbReference>
<keyword evidence="7" id="KW-0238">DNA-binding</keyword>
<feature type="compositionally biased region" description="Pro residues" evidence="10">
    <location>
        <begin position="742"/>
        <end position="752"/>
    </location>
</feature>
<evidence type="ECO:0000256" key="8">
    <source>
        <dbReference type="ARBA" id="ARBA00023242"/>
    </source>
</evidence>
<dbReference type="PROSITE" id="PS50157">
    <property type="entry name" value="ZINC_FINGER_C2H2_2"/>
    <property type="match status" value="1"/>
</dbReference>
<comment type="caution">
    <text evidence="12">The sequence shown here is derived from an EMBL/GenBank/DDBJ whole genome shotgun (WGS) entry which is preliminary data.</text>
</comment>
<evidence type="ECO:0000256" key="9">
    <source>
        <dbReference type="PROSITE-ProRule" id="PRU00042"/>
    </source>
</evidence>
<sequence length="885" mass="92096">KPYVCKIPGCTKRYTDPSSLRKHVKTVHGPDAHVTKKHRGDTVLSRALAAPGGPADMKQEKEGGCPGEGRKDEGKLMVPEATLKPQPSPGGQSSCSSERSPLGSANNNDSGVEMNANAGGSFEDLSTLEDTPPGEPMGPSGLSALRRLENLRIDKLRQLRKPPPGRGLKLPAVPGTGPPGEMPSLCGPPPTVSHRRVLQLSASDLAPAPPPSERRGSTTSTVSSAYTVSRRSSLASPYPRAAEGLPAGLGLADGYDPISPDASRRSSEASHCGGLPGLTPAQQYHLKAKYAAATGGPPPTPLPGTERGALSGRTGFPGDYPGPAVPSFLANGSLRRHSTNEYPGYSLHLAPGARRASDPARTAAEPHAAPTVQRFKSAGNVSGSAVGRAGLQPHGGPDASLQCHPFSPRPPSISENVFLESVAMEGPGETSLLEMEQYLGYPEPGFQCQGPGMELQGVGAYIGAHRTMGGMQLSPAAHGELEGGLGQPNYSLPPCQVNQHFQAMHPPDASVPAPWDEATPGSLEMTPMAPRGHGHPQYQAPGAGEPQPKHIGLCPPGGFAGGQQFGELRPPQIKAEQPLPAPALTPCPMRQPFGQPRALAPGGGYQAEPQPGPCFAMAPPGRRPQTPMLQAKELMVRNYVQAQQALMWGEQPQPPAKAREPLMGLGGGPGPSQPLRPPPAPQPYLSPKYAGYPARPGHPLGPPESQAPAGQCFHPERAPHPPGGPKPPSRQNSLGYVGSPGQPSPSCEPPEASPRRLLRLPPLHAPPEGPAEAAMLCYPGQGPRGHPPASCGGQDPGRPYAPGLEGLRPDSFPYLAPEGQVSNSLDSLDLENTHLDFTAILDDPEPPALSPARLPPPGPPNMAVGDMSSMLSSLAGESHFLNTLS</sequence>
<evidence type="ECO:0000256" key="1">
    <source>
        <dbReference type="ARBA" id="ARBA00004123"/>
    </source>
</evidence>
<dbReference type="Gene3D" id="3.30.160.60">
    <property type="entry name" value="Classic Zinc Finger"/>
    <property type="match status" value="1"/>
</dbReference>
<feature type="compositionally biased region" description="Basic and acidic residues" evidence="10">
    <location>
        <begin position="57"/>
        <end position="75"/>
    </location>
</feature>
<dbReference type="InterPro" id="IPR043359">
    <property type="entry name" value="GLI-like"/>
</dbReference>
<dbReference type="FunFam" id="3.30.160.60:FF:000019">
    <property type="entry name" value="GLI family zinc finger 3"/>
    <property type="match status" value="1"/>
</dbReference>
<feature type="region of interest" description="Disordered" evidence="10">
    <location>
        <begin position="21"/>
        <end position="278"/>
    </location>
</feature>
<dbReference type="GO" id="GO:0007224">
    <property type="term" value="P:smoothened signaling pathway"/>
    <property type="evidence" value="ECO:0007669"/>
    <property type="project" value="TreeGrafter"/>
</dbReference>
<dbReference type="InterPro" id="IPR036236">
    <property type="entry name" value="Znf_C2H2_sf"/>
</dbReference>
<feature type="compositionally biased region" description="Pro residues" evidence="10">
    <location>
        <begin position="671"/>
        <end position="684"/>
    </location>
</feature>
<dbReference type="Proteomes" id="UP000765507">
    <property type="component" value="Unassembled WGS sequence"/>
</dbReference>
<evidence type="ECO:0000313" key="13">
    <source>
        <dbReference type="Proteomes" id="UP000765507"/>
    </source>
</evidence>
<keyword evidence="5 9" id="KW-0863">Zinc-finger</keyword>
<feature type="region of interest" description="Disordered" evidence="10">
    <location>
        <begin position="652"/>
        <end position="820"/>
    </location>
</feature>
<feature type="domain" description="C2H2-type" evidence="11">
    <location>
        <begin position="3"/>
        <end position="33"/>
    </location>
</feature>
<evidence type="ECO:0000256" key="10">
    <source>
        <dbReference type="SAM" id="MobiDB-lite"/>
    </source>
</evidence>
<dbReference type="GO" id="GO:0005634">
    <property type="term" value="C:nucleus"/>
    <property type="evidence" value="ECO:0007669"/>
    <property type="project" value="UniProtKB-SubCell"/>
</dbReference>
<dbReference type="GO" id="GO:0008270">
    <property type="term" value="F:zinc ion binding"/>
    <property type="evidence" value="ECO:0007669"/>
    <property type="project" value="UniProtKB-KW"/>
</dbReference>
<feature type="compositionally biased region" description="Pro residues" evidence="10">
    <location>
        <begin position="846"/>
        <end position="860"/>
    </location>
</feature>
<feature type="compositionally biased region" description="Pro residues" evidence="10">
    <location>
        <begin position="176"/>
        <end position="191"/>
    </location>
</feature>
<keyword evidence="4" id="KW-0677">Repeat</keyword>
<dbReference type="GO" id="GO:0000978">
    <property type="term" value="F:RNA polymerase II cis-regulatory region sequence-specific DNA binding"/>
    <property type="evidence" value="ECO:0007669"/>
    <property type="project" value="TreeGrafter"/>
</dbReference>
<dbReference type="AlphaFoldDB" id="A0A8T1S340"/>
<dbReference type="SUPFAM" id="SSF57667">
    <property type="entry name" value="beta-beta-alpha zinc fingers"/>
    <property type="match status" value="1"/>
</dbReference>
<comment type="similarity">
    <text evidence="2">Belongs to the GLI C2H2-type zinc-finger protein family.</text>
</comment>
<feature type="region of interest" description="Disordered" evidence="10">
    <location>
        <begin position="842"/>
        <end position="861"/>
    </location>
</feature>
<feature type="compositionally biased region" description="Basic and acidic residues" evidence="10">
    <location>
        <begin position="146"/>
        <end position="157"/>
    </location>
</feature>
<gene>
    <name evidence="12" type="primary">GLI1</name>
    <name evidence="12" type="ORF">G0U57_021416</name>
</gene>
<feature type="compositionally biased region" description="Low complexity" evidence="10">
    <location>
        <begin position="241"/>
        <end position="254"/>
    </location>
</feature>
<comment type="subcellular location">
    <subcellularLocation>
        <location evidence="1">Nucleus</location>
    </subcellularLocation>
</comment>
<name>A0A8T1S340_CHESE</name>
<dbReference type="PROSITE" id="PS00028">
    <property type="entry name" value="ZINC_FINGER_C2H2_1"/>
    <property type="match status" value="1"/>
</dbReference>
<keyword evidence="6" id="KW-0862">Zinc</keyword>
<dbReference type="InterPro" id="IPR013087">
    <property type="entry name" value="Znf_C2H2_type"/>
</dbReference>
<dbReference type="SMART" id="SM00355">
    <property type="entry name" value="ZnF_C2H2"/>
    <property type="match status" value="1"/>
</dbReference>
<evidence type="ECO:0000256" key="2">
    <source>
        <dbReference type="ARBA" id="ARBA00010831"/>
    </source>
</evidence>
<feature type="region of interest" description="Disordered" evidence="10">
    <location>
        <begin position="291"/>
        <end position="323"/>
    </location>
</feature>
<evidence type="ECO:0000313" key="12">
    <source>
        <dbReference type="EMBL" id="KAG6923137.1"/>
    </source>
</evidence>
<accession>A0A8T1S340</accession>
<evidence type="ECO:0000256" key="3">
    <source>
        <dbReference type="ARBA" id="ARBA00022723"/>
    </source>
</evidence>
<protein>
    <submittedName>
        <fullName evidence="12">GLI family zinc finger 1</fullName>
    </submittedName>
</protein>
<dbReference type="OrthoDB" id="3214149at2759"/>
<feature type="compositionally biased region" description="Low complexity" evidence="10">
    <location>
        <begin position="217"/>
        <end position="233"/>
    </location>
</feature>
<keyword evidence="8" id="KW-0539">Nucleus</keyword>
<dbReference type="GO" id="GO:0000981">
    <property type="term" value="F:DNA-binding transcription factor activity, RNA polymerase II-specific"/>
    <property type="evidence" value="ECO:0007669"/>
    <property type="project" value="TreeGrafter"/>
</dbReference>
<keyword evidence="3" id="KW-0479">Metal-binding</keyword>
<evidence type="ECO:0000256" key="4">
    <source>
        <dbReference type="ARBA" id="ARBA00022737"/>
    </source>
</evidence>
<organism evidence="12 13">
    <name type="scientific">Chelydra serpentina</name>
    <name type="common">Snapping turtle</name>
    <name type="synonym">Testudo serpentina</name>
    <dbReference type="NCBI Taxonomy" id="8475"/>
    <lineage>
        <taxon>Eukaryota</taxon>
        <taxon>Metazoa</taxon>
        <taxon>Chordata</taxon>
        <taxon>Craniata</taxon>
        <taxon>Vertebrata</taxon>
        <taxon>Euteleostomi</taxon>
        <taxon>Archelosauria</taxon>
        <taxon>Testudinata</taxon>
        <taxon>Testudines</taxon>
        <taxon>Cryptodira</taxon>
        <taxon>Durocryptodira</taxon>
        <taxon>Americhelydia</taxon>
        <taxon>Chelydroidea</taxon>
        <taxon>Chelydridae</taxon>
        <taxon>Chelydra</taxon>
    </lineage>
</organism>
<evidence type="ECO:0000259" key="11">
    <source>
        <dbReference type="PROSITE" id="PS50157"/>
    </source>
</evidence>
<evidence type="ECO:0000256" key="6">
    <source>
        <dbReference type="ARBA" id="ARBA00022833"/>
    </source>
</evidence>
<dbReference type="EMBL" id="JAHGAV010000969">
    <property type="protein sequence ID" value="KAG6923137.1"/>
    <property type="molecule type" value="Genomic_DNA"/>
</dbReference>
<evidence type="ECO:0000256" key="5">
    <source>
        <dbReference type="ARBA" id="ARBA00022771"/>
    </source>
</evidence>
<proteinExistence type="inferred from homology"/>
<dbReference type="PANTHER" id="PTHR45718">
    <property type="entry name" value="TRANSCRIPTIONAL ACTIVATOR CUBITUS INTERRUPTUS"/>
    <property type="match status" value="1"/>
</dbReference>
<evidence type="ECO:0000256" key="7">
    <source>
        <dbReference type="ARBA" id="ARBA00023125"/>
    </source>
</evidence>
<keyword evidence="13" id="KW-1185">Reference proteome</keyword>
<feature type="compositionally biased region" description="Low complexity" evidence="10">
    <location>
        <begin position="89"/>
        <end position="101"/>
    </location>
</feature>
<feature type="non-terminal residue" evidence="12">
    <location>
        <position position="1"/>
    </location>
</feature>